<keyword evidence="1" id="KW-0418">Kinase</keyword>
<sequence>MGKILAASIVVSALIAGIAIYYLQVYAYYDEITAGSPEARVTLTTADGAVEEIAVTDFRGIDSDSSPIRYRACFRLTVTPDATTHRPYDGAEPLVAPGWFDCFDAREIGEALAAGQASAWMGEENHRYGIDRIVTVLPDGRAFAWQQINACGKEVFDGNPAPPGCPAPPVR</sequence>
<proteinExistence type="predicted"/>
<evidence type="ECO:0000313" key="2">
    <source>
        <dbReference type="Proteomes" id="UP000648908"/>
    </source>
</evidence>
<reference evidence="1" key="1">
    <citation type="submission" date="2021-01" db="EMBL/GenBank/DDBJ databases">
        <title>Tabrizicola alba sp. nov. a motile alkaliphilic bacterium isolated from a soda lake.</title>
        <authorList>
            <person name="Szuroczki S."/>
            <person name="Abbaszade G."/>
            <person name="Schumann P."/>
            <person name="Toth E."/>
        </authorList>
    </citation>
    <scope>NUCLEOTIDE SEQUENCE</scope>
    <source>
        <strain evidence="1">DMG-N-6</strain>
    </source>
</reference>
<keyword evidence="2" id="KW-1185">Reference proteome</keyword>
<gene>
    <name evidence="1" type="ORF">JL811_13585</name>
</gene>
<dbReference type="InterPro" id="IPR045616">
    <property type="entry name" value="DUF6446"/>
</dbReference>
<dbReference type="EMBL" id="JAESVN010000005">
    <property type="protein sequence ID" value="MBL4918256.1"/>
    <property type="molecule type" value="Genomic_DNA"/>
</dbReference>
<protein>
    <submittedName>
        <fullName evidence="1">Histidine kinase</fullName>
    </submittedName>
</protein>
<organism evidence="1 2">
    <name type="scientific">Szabonella alba</name>
    <dbReference type="NCBI Taxonomy" id="2804194"/>
    <lineage>
        <taxon>Bacteria</taxon>
        <taxon>Pseudomonadati</taxon>
        <taxon>Pseudomonadota</taxon>
        <taxon>Alphaproteobacteria</taxon>
        <taxon>Rhodobacterales</taxon>
        <taxon>Paracoccaceae</taxon>
        <taxon>Szabonella</taxon>
    </lineage>
</organism>
<dbReference type="Proteomes" id="UP000648908">
    <property type="component" value="Unassembled WGS sequence"/>
</dbReference>
<evidence type="ECO:0000313" key="1">
    <source>
        <dbReference type="EMBL" id="MBL4918256.1"/>
    </source>
</evidence>
<keyword evidence="1" id="KW-0808">Transferase</keyword>
<dbReference type="Pfam" id="PF20044">
    <property type="entry name" value="DUF6446"/>
    <property type="match status" value="1"/>
</dbReference>
<accession>A0A8K0Y0W8</accession>
<dbReference type="GO" id="GO:0016301">
    <property type="term" value="F:kinase activity"/>
    <property type="evidence" value="ECO:0007669"/>
    <property type="project" value="UniProtKB-KW"/>
</dbReference>
<name>A0A8K0Y0W8_9RHOB</name>
<comment type="caution">
    <text evidence="1">The sequence shown here is derived from an EMBL/GenBank/DDBJ whole genome shotgun (WGS) entry which is preliminary data.</text>
</comment>
<dbReference type="AlphaFoldDB" id="A0A8K0Y0W8"/>